<organism evidence="8 9">
    <name type="scientific">Anaeromyces robustus</name>
    <dbReference type="NCBI Taxonomy" id="1754192"/>
    <lineage>
        <taxon>Eukaryota</taxon>
        <taxon>Fungi</taxon>
        <taxon>Fungi incertae sedis</taxon>
        <taxon>Chytridiomycota</taxon>
        <taxon>Chytridiomycota incertae sedis</taxon>
        <taxon>Neocallimastigomycetes</taxon>
        <taxon>Neocallimastigales</taxon>
        <taxon>Neocallimastigaceae</taxon>
        <taxon>Anaeromyces</taxon>
    </lineage>
</organism>
<keyword evidence="9" id="KW-1185">Reference proteome</keyword>
<dbReference type="PRINTS" id="PR00625">
    <property type="entry name" value="JDOMAIN"/>
</dbReference>
<keyword evidence="3" id="KW-0256">Endoplasmic reticulum</keyword>
<dbReference type="InterPro" id="IPR019734">
    <property type="entry name" value="TPR_rpt"/>
</dbReference>
<evidence type="ECO:0000313" key="9">
    <source>
        <dbReference type="Proteomes" id="UP000193944"/>
    </source>
</evidence>
<feature type="signal peptide" evidence="6">
    <location>
        <begin position="1"/>
        <end position="23"/>
    </location>
</feature>
<dbReference type="SUPFAM" id="SSF46565">
    <property type="entry name" value="Chaperone J-domain"/>
    <property type="match status" value="1"/>
</dbReference>
<dbReference type="GO" id="GO:0051787">
    <property type="term" value="F:misfolded protein binding"/>
    <property type="evidence" value="ECO:0007669"/>
    <property type="project" value="TreeGrafter"/>
</dbReference>
<dbReference type="InterPro" id="IPR036869">
    <property type="entry name" value="J_dom_sf"/>
</dbReference>
<dbReference type="CDD" id="cd06257">
    <property type="entry name" value="DnaJ"/>
    <property type="match status" value="1"/>
</dbReference>
<feature type="domain" description="J" evidence="7">
    <location>
        <begin position="383"/>
        <end position="451"/>
    </location>
</feature>
<reference evidence="8 9" key="2">
    <citation type="submission" date="2016-08" db="EMBL/GenBank/DDBJ databases">
        <title>Pervasive Adenine N6-methylation of Active Genes in Fungi.</title>
        <authorList>
            <consortium name="DOE Joint Genome Institute"/>
            <person name="Mondo S.J."/>
            <person name="Dannebaum R.O."/>
            <person name="Kuo R.C."/>
            <person name="Labutti K."/>
            <person name="Haridas S."/>
            <person name="Kuo A."/>
            <person name="Salamov A."/>
            <person name="Ahrendt S.R."/>
            <person name="Lipzen A."/>
            <person name="Sullivan W."/>
            <person name="Andreopoulos W.B."/>
            <person name="Clum A."/>
            <person name="Lindquist E."/>
            <person name="Daum C."/>
            <person name="Ramamoorthy G.K."/>
            <person name="Gryganskyi A."/>
            <person name="Culley D."/>
            <person name="Magnuson J.K."/>
            <person name="James T.Y."/>
            <person name="O'Malley M.A."/>
            <person name="Stajich J.E."/>
            <person name="Spatafora J.W."/>
            <person name="Visel A."/>
            <person name="Grigoriev I.V."/>
        </authorList>
    </citation>
    <scope>NUCLEOTIDE SEQUENCE [LARGE SCALE GENOMIC DNA]</scope>
    <source>
        <strain evidence="8 9">S4</strain>
    </source>
</reference>
<gene>
    <name evidence="8" type="ORF">BCR32DRAFT_286623</name>
</gene>
<dbReference type="PANTHER" id="PTHR44140:SF2">
    <property type="entry name" value="LD25575P"/>
    <property type="match status" value="1"/>
</dbReference>
<feature type="repeat" description="TPR" evidence="4">
    <location>
        <begin position="329"/>
        <end position="362"/>
    </location>
</feature>
<feature type="repeat" description="TPR" evidence="4">
    <location>
        <begin position="208"/>
        <end position="241"/>
    </location>
</feature>
<dbReference type="SUPFAM" id="SSF48452">
    <property type="entry name" value="TPR-like"/>
    <property type="match status" value="2"/>
</dbReference>
<dbReference type="SMART" id="SM00028">
    <property type="entry name" value="TPR"/>
    <property type="match status" value="7"/>
</dbReference>
<keyword evidence="2 6" id="KW-0732">Signal</keyword>
<dbReference type="PANTHER" id="PTHR44140">
    <property type="entry name" value="LD25575P"/>
    <property type="match status" value="1"/>
</dbReference>
<sequence length="496" mass="56716">MKFLSKLSLVTIAALSIITKARAKSTTEYLKTAQNLVSSGNISEALSVYSEALTNDPNNFLIYVRRAILYINIGKTDSAIDDFSSLIKINPNFEQAYLKRGKLYLQTAELDKAKKDLEHYKQLKPSDNEVDELINSVNNVKRLINNAKSEFKRKNYQQAIQYLSEAIQHCPQNLEIRKMRAESYYKINEVEMAIGDYARAIKLQPDNTDLLVKVGELNLAIGEIESSLNEVKECLRRDPEHKQCKALFKKIKKLDRSLKFIDKSVEQKKWRDIVDKINDGLAAEVEALNSNKLKYKIYFAGCKANLRLKKAEVAKNMCSKGLEIDNQDVELLINRAEASMLLEEYDAALRDYSTAHEYSPRDQRIMEGYQKAQRLQKMANRKDYYKILGVKKTATKREIKKAYRKLAQIYHPDKYHGDMTKEQVEHKMSELNEAYEVLSNDETRERFDNGEDPNDPTGGQGGNPFADFGGFQFGGFPFGNGGPFGSGGFQQFQFNF</sequence>
<evidence type="ECO:0000256" key="5">
    <source>
        <dbReference type="SAM" id="MobiDB-lite"/>
    </source>
</evidence>
<dbReference type="Proteomes" id="UP000193944">
    <property type="component" value="Unassembled WGS sequence"/>
</dbReference>
<comment type="caution">
    <text evidence="8">The sequence shown here is derived from an EMBL/GenBank/DDBJ whole genome shotgun (WGS) entry which is preliminary data.</text>
</comment>
<feature type="repeat" description="TPR" evidence="4">
    <location>
        <begin position="60"/>
        <end position="93"/>
    </location>
</feature>
<dbReference type="GO" id="GO:0051087">
    <property type="term" value="F:protein-folding chaperone binding"/>
    <property type="evidence" value="ECO:0007669"/>
    <property type="project" value="TreeGrafter"/>
</dbReference>
<evidence type="ECO:0000313" key="8">
    <source>
        <dbReference type="EMBL" id="ORX65209.1"/>
    </source>
</evidence>
<feature type="repeat" description="TPR" evidence="4">
    <location>
        <begin position="94"/>
        <end position="127"/>
    </location>
</feature>
<accession>A0A1Y1VV90</accession>
<dbReference type="GO" id="GO:0005783">
    <property type="term" value="C:endoplasmic reticulum"/>
    <property type="evidence" value="ECO:0007669"/>
    <property type="project" value="UniProtKB-SubCell"/>
</dbReference>
<dbReference type="OrthoDB" id="1726119at2759"/>
<evidence type="ECO:0000256" key="2">
    <source>
        <dbReference type="ARBA" id="ARBA00022729"/>
    </source>
</evidence>
<evidence type="ECO:0000256" key="4">
    <source>
        <dbReference type="PROSITE-ProRule" id="PRU00339"/>
    </source>
</evidence>
<protein>
    <submittedName>
        <fullName evidence="8">TPR-like protein</fullName>
    </submittedName>
</protein>
<evidence type="ECO:0000256" key="3">
    <source>
        <dbReference type="ARBA" id="ARBA00022824"/>
    </source>
</evidence>
<dbReference type="Gene3D" id="1.10.287.110">
    <property type="entry name" value="DnaJ domain"/>
    <property type="match status" value="1"/>
</dbReference>
<proteinExistence type="predicted"/>
<dbReference type="Gene3D" id="1.25.40.10">
    <property type="entry name" value="Tetratricopeptide repeat domain"/>
    <property type="match status" value="1"/>
</dbReference>
<name>A0A1Y1VV90_9FUNG</name>
<dbReference type="InterPro" id="IPR011990">
    <property type="entry name" value="TPR-like_helical_dom_sf"/>
</dbReference>
<feature type="chain" id="PRO_5012575902" evidence="6">
    <location>
        <begin position="24"/>
        <end position="496"/>
    </location>
</feature>
<dbReference type="EMBL" id="MCFG01000473">
    <property type="protein sequence ID" value="ORX65209.1"/>
    <property type="molecule type" value="Genomic_DNA"/>
</dbReference>
<feature type="repeat" description="TPR" evidence="4">
    <location>
        <begin position="174"/>
        <end position="207"/>
    </location>
</feature>
<reference evidence="8 9" key="1">
    <citation type="submission" date="2016-08" db="EMBL/GenBank/DDBJ databases">
        <title>A Parts List for Fungal Cellulosomes Revealed by Comparative Genomics.</title>
        <authorList>
            <consortium name="DOE Joint Genome Institute"/>
            <person name="Haitjema C.H."/>
            <person name="Gilmore S.P."/>
            <person name="Henske J.K."/>
            <person name="Solomon K.V."/>
            <person name="De Groot R."/>
            <person name="Kuo A."/>
            <person name="Mondo S.J."/>
            <person name="Salamov A.A."/>
            <person name="Labutti K."/>
            <person name="Zhao Z."/>
            <person name="Chiniquy J."/>
            <person name="Barry K."/>
            <person name="Brewer H.M."/>
            <person name="Purvine S.O."/>
            <person name="Wright A.T."/>
            <person name="Boxma B."/>
            <person name="Van Alen T."/>
            <person name="Hackstein J.H."/>
            <person name="Baker S.E."/>
            <person name="Grigoriev I.V."/>
            <person name="O'Malley M.A."/>
        </authorList>
    </citation>
    <scope>NUCLEOTIDE SEQUENCE [LARGE SCALE GENOMIC DNA]</scope>
    <source>
        <strain evidence="8 9">S4</strain>
    </source>
</reference>
<dbReference type="GO" id="GO:0034975">
    <property type="term" value="P:protein folding in endoplasmic reticulum"/>
    <property type="evidence" value="ECO:0007669"/>
    <property type="project" value="TreeGrafter"/>
</dbReference>
<dbReference type="InterPro" id="IPR051727">
    <property type="entry name" value="DnaJ_C3_Co-chaperones"/>
</dbReference>
<evidence type="ECO:0000259" key="7">
    <source>
        <dbReference type="PROSITE" id="PS50076"/>
    </source>
</evidence>
<dbReference type="Pfam" id="PF13432">
    <property type="entry name" value="TPR_16"/>
    <property type="match status" value="1"/>
</dbReference>
<dbReference type="STRING" id="1754192.A0A1Y1VV90"/>
<dbReference type="Pfam" id="PF13431">
    <property type="entry name" value="TPR_17"/>
    <property type="match status" value="1"/>
</dbReference>
<dbReference type="PROSITE" id="PS50076">
    <property type="entry name" value="DNAJ_2"/>
    <property type="match status" value="1"/>
</dbReference>
<dbReference type="Pfam" id="PF13181">
    <property type="entry name" value="TPR_8"/>
    <property type="match status" value="1"/>
</dbReference>
<evidence type="ECO:0000256" key="6">
    <source>
        <dbReference type="SAM" id="SignalP"/>
    </source>
</evidence>
<comment type="subcellular location">
    <subcellularLocation>
        <location evidence="1">Endoplasmic reticulum</location>
    </subcellularLocation>
</comment>
<feature type="region of interest" description="Disordered" evidence="5">
    <location>
        <begin position="439"/>
        <end position="464"/>
    </location>
</feature>
<keyword evidence="4" id="KW-0802">TPR repeat</keyword>
<dbReference type="PROSITE" id="PS50005">
    <property type="entry name" value="TPR"/>
    <property type="match status" value="6"/>
</dbReference>
<dbReference type="Pfam" id="PF00226">
    <property type="entry name" value="DnaJ"/>
    <property type="match status" value="1"/>
</dbReference>
<feature type="repeat" description="TPR" evidence="4">
    <location>
        <begin position="26"/>
        <end position="59"/>
    </location>
</feature>
<dbReference type="AlphaFoldDB" id="A0A1Y1VV90"/>
<dbReference type="SMART" id="SM00271">
    <property type="entry name" value="DnaJ"/>
    <property type="match status" value="1"/>
</dbReference>
<evidence type="ECO:0000256" key="1">
    <source>
        <dbReference type="ARBA" id="ARBA00004240"/>
    </source>
</evidence>
<dbReference type="InterPro" id="IPR001623">
    <property type="entry name" value="DnaJ_domain"/>
</dbReference>